<keyword evidence="2" id="KW-1185">Reference proteome</keyword>
<proteinExistence type="predicted"/>
<dbReference type="EMBL" id="BGZK01000304">
    <property type="protein sequence ID" value="GBP35511.1"/>
    <property type="molecule type" value="Genomic_DNA"/>
</dbReference>
<organism evidence="1 2">
    <name type="scientific">Eumeta variegata</name>
    <name type="common">Bagworm moth</name>
    <name type="synonym">Eumeta japonica</name>
    <dbReference type="NCBI Taxonomy" id="151549"/>
    <lineage>
        <taxon>Eukaryota</taxon>
        <taxon>Metazoa</taxon>
        <taxon>Ecdysozoa</taxon>
        <taxon>Arthropoda</taxon>
        <taxon>Hexapoda</taxon>
        <taxon>Insecta</taxon>
        <taxon>Pterygota</taxon>
        <taxon>Neoptera</taxon>
        <taxon>Endopterygota</taxon>
        <taxon>Lepidoptera</taxon>
        <taxon>Glossata</taxon>
        <taxon>Ditrysia</taxon>
        <taxon>Tineoidea</taxon>
        <taxon>Psychidae</taxon>
        <taxon>Oiketicinae</taxon>
        <taxon>Eumeta</taxon>
    </lineage>
</organism>
<dbReference type="Proteomes" id="UP000299102">
    <property type="component" value="Unassembled WGS sequence"/>
</dbReference>
<dbReference type="AlphaFoldDB" id="A0A4C1V9M9"/>
<sequence>MSSGRMERAGRRAKAGSLSGLCAGASGGGGASAVVRRQRSLEWAGERYSSSDDERAAHPQLADRVFASLLAQATQQFDVDAWRMRIHVVFNIWAGRRGCRLRISAEFVIHRATWPKVRREPQQVGSLVRARGGGGRPPVTLRGKLVALAPSNIEI</sequence>
<name>A0A4C1V9M9_EUMVA</name>
<evidence type="ECO:0000313" key="1">
    <source>
        <dbReference type="EMBL" id="GBP35511.1"/>
    </source>
</evidence>
<accession>A0A4C1V9M9</accession>
<protein>
    <submittedName>
        <fullName evidence="1">Uncharacterized protein</fullName>
    </submittedName>
</protein>
<reference evidence="1 2" key="1">
    <citation type="journal article" date="2019" name="Commun. Biol.">
        <title>The bagworm genome reveals a unique fibroin gene that provides high tensile strength.</title>
        <authorList>
            <person name="Kono N."/>
            <person name="Nakamura H."/>
            <person name="Ohtoshi R."/>
            <person name="Tomita M."/>
            <person name="Numata K."/>
            <person name="Arakawa K."/>
        </authorList>
    </citation>
    <scope>NUCLEOTIDE SEQUENCE [LARGE SCALE GENOMIC DNA]</scope>
</reference>
<comment type="caution">
    <text evidence="1">The sequence shown here is derived from an EMBL/GenBank/DDBJ whole genome shotgun (WGS) entry which is preliminary data.</text>
</comment>
<evidence type="ECO:0000313" key="2">
    <source>
        <dbReference type="Proteomes" id="UP000299102"/>
    </source>
</evidence>
<dbReference type="OrthoDB" id="6819506at2759"/>
<gene>
    <name evidence="1" type="ORF">EVAR_20021_1</name>
</gene>